<comment type="caution">
    <text evidence="2">The sequence shown here is derived from an EMBL/GenBank/DDBJ whole genome shotgun (WGS) entry which is preliminary data.</text>
</comment>
<sequence length="86" mass="9637">MNNPMLDTSYLLLNTARGPLAHIPALDVMWISFYSIGLLLLSVVIISATRKWVNNIFLSFILKLIAYIMLAIGAFLMVLIVATWPN</sequence>
<dbReference type="Proteomes" id="UP001344888">
    <property type="component" value="Unassembled WGS sequence"/>
</dbReference>
<reference evidence="2 3" key="1">
    <citation type="submission" date="2023-03" db="EMBL/GenBank/DDBJ databases">
        <title>Bacillus Genome Sequencing.</title>
        <authorList>
            <person name="Dunlap C."/>
        </authorList>
    </citation>
    <scope>NUCLEOTIDE SEQUENCE [LARGE SCALE GENOMIC DNA]</scope>
    <source>
        <strain evidence="2 3">B-59205</strain>
    </source>
</reference>
<evidence type="ECO:0000313" key="2">
    <source>
        <dbReference type="EMBL" id="MEC1179109.1"/>
    </source>
</evidence>
<evidence type="ECO:0000313" key="3">
    <source>
        <dbReference type="Proteomes" id="UP001344888"/>
    </source>
</evidence>
<keyword evidence="1" id="KW-0812">Transmembrane</keyword>
<evidence type="ECO:0000256" key="1">
    <source>
        <dbReference type="SAM" id="Phobius"/>
    </source>
</evidence>
<dbReference type="AlphaFoldDB" id="A0AAW9NUU0"/>
<dbReference type="RefSeq" id="WP_238600561.1">
    <property type="nucleotide sequence ID" value="NZ_JARSFG010000016.1"/>
</dbReference>
<feature type="transmembrane region" description="Helical" evidence="1">
    <location>
        <begin position="28"/>
        <end position="48"/>
    </location>
</feature>
<proteinExistence type="predicted"/>
<feature type="transmembrane region" description="Helical" evidence="1">
    <location>
        <begin position="60"/>
        <end position="84"/>
    </location>
</feature>
<protein>
    <submittedName>
        <fullName evidence="2">DUF2768 domain-containing protein</fullName>
    </submittedName>
</protein>
<dbReference type="EMBL" id="JARSFG010000016">
    <property type="protein sequence ID" value="MEC1179109.1"/>
    <property type="molecule type" value="Genomic_DNA"/>
</dbReference>
<keyword evidence="3" id="KW-1185">Reference proteome</keyword>
<keyword evidence="1" id="KW-1133">Transmembrane helix</keyword>
<organism evidence="2 3">
    <name type="scientific">Metasolibacillus meyeri</name>
    <dbReference type="NCBI Taxonomy" id="1071052"/>
    <lineage>
        <taxon>Bacteria</taxon>
        <taxon>Bacillati</taxon>
        <taxon>Bacillota</taxon>
        <taxon>Bacilli</taxon>
        <taxon>Bacillales</taxon>
        <taxon>Caryophanaceae</taxon>
        <taxon>Metasolibacillus</taxon>
    </lineage>
</organism>
<accession>A0AAW9NUU0</accession>
<gene>
    <name evidence="2" type="ORF">P9B03_11500</name>
</gene>
<dbReference type="InterPro" id="IPR020076">
    <property type="entry name" value="DUF2768"/>
</dbReference>
<dbReference type="Pfam" id="PF10966">
    <property type="entry name" value="DUF2768"/>
    <property type="match status" value="1"/>
</dbReference>
<keyword evidence="1" id="KW-0472">Membrane</keyword>
<name>A0AAW9NUU0_9BACL</name>